<evidence type="ECO:0000259" key="1">
    <source>
        <dbReference type="Pfam" id="PF00149"/>
    </source>
</evidence>
<evidence type="ECO:0000313" key="3">
    <source>
        <dbReference type="Proteomes" id="UP000231960"/>
    </source>
</evidence>
<sequence length="244" mass="28253">MQKTYVIGDIHGGFKALIQVLERAGVSSSDTLIFLGDYVDGWSQPVEVVDFLINLSNKQPCYFIQGNHEELLLQWLKNQKDNPLWRQHGGESSIKAYQDASDATRQKHIKFFENLQPYYLDEQKRLFVHAGFSNLKGVDYEYFTNFFWWDRTLWELALATDKQLSVSESAYPARLKIYHEIFIGHTPTTHFGETVPMNRQNVWNIDTGAAFDGKLTIMDVNSKQLWQSDCLQDLYPDEKGRNTG</sequence>
<dbReference type="InterPro" id="IPR050126">
    <property type="entry name" value="Ap4A_hydrolase"/>
</dbReference>
<comment type="caution">
    <text evidence="2">The sequence shown here is derived from an EMBL/GenBank/DDBJ whole genome shotgun (WGS) entry which is preliminary data.</text>
</comment>
<reference evidence="2 3" key="1">
    <citation type="submission" date="2017-06" db="EMBL/GenBank/DDBJ databases">
        <title>Description of Avrilella dinanensis gen. nov. sp. nov.</title>
        <authorList>
            <person name="Leyer C."/>
            <person name="Sassi M."/>
            <person name="Minet J."/>
            <person name="Kayal S."/>
            <person name="Cattoir V."/>
        </authorList>
    </citation>
    <scope>NUCLEOTIDE SEQUENCE [LARGE SCALE GENOMIC DNA]</scope>
    <source>
        <strain evidence="2 3">UR159</strain>
    </source>
</reference>
<protein>
    <submittedName>
        <fullName evidence="2">Serine/threonine protein phosphatase</fullName>
    </submittedName>
</protein>
<keyword evidence="3" id="KW-1185">Reference proteome</keyword>
<dbReference type="GO" id="GO:0110154">
    <property type="term" value="P:RNA decapping"/>
    <property type="evidence" value="ECO:0007669"/>
    <property type="project" value="TreeGrafter"/>
</dbReference>
<dbReference type="Proteomes" id="UP000231960">
    <property type="component" value="Unassembled WGS sequence"/>
</dbReference>
<dbReference type="RefSeq" id="WP_100677243.1">
    <property type="nucleotide sequence ID" value="NZ_NIPO01000001.1"/>
</dbReference>
<organism evidence="2 3">
    <name type="scientific">Avrilella dinanensis</name>
    <dbReference type="NCBI Taxonomy" id="2008672"/>
    <lineage>
        <taxon>Bacteria</taxon>
        <taxon>Pseudomonadati</taxon>
        <taxon>Bacteroidota</taxon>
        <taxon>Flavobacteriia</taxon>
        <taxon>Flavobacteriales</taxon>
        <taxon>Flavobacteriaceae</taxon>
        <taxon>Avrilella</taxon>
    </lineage>
</organism>
<dbReference type="CDD" id="cd00144">
    <property type="entry name" value="MPP_PPP_family"/>
    <property type="match status" value="1"/>
</dbReference>
<dbReference type="GO" id="GO:0016791">
    <property type="term" value="F:phosphatase activity"/>
    <property type="evidence" value="ECO:0007669"/>
    <property type="project" value="TreeGrafter"/>
</dbReference>
<gene>
    <name evidence="2" type="ORF">CDL10_03420</name>
</gene>
<dbReference type="EMBL" id="NIPO01000001">
    <property type="protein sequence ID" value="PJR03675.1"/>
    <property type="molecule type" value="Genomic_DNA"/>
</dbReference>
<evidence type="ECO:0000313" key="2">
    <source>
        <dbReference type="EMBL" id="PJR03675.1"/>
    </source>
</evidence>
<feature type="domain" description="Calcineurin-like phosphoesterase" evidence="1">
    <location>
        <begin position="4"/>
        <end position="195"/>
    </location>
</feature>
<dbReference type="InterPro" id="IPR006186">
    <property type="entry name" value="Ser/Thr-sp_prot-phosphatase"/>
</dbReference>
<dbReference type="InterPro" id="IPR029052">
    <property type="entry name" value="Metallo-depent_PP-like"/>
</dbReference>
<proteinExistence type="predicted"/>
<dbReference type="Gene3D" id="3.60.21.10">
    <property type="match status" value="1"/>
</dbReference>
<dbReference type="PANTHER" id="PTHR42850:SF4">
    <property type="entry name" value="ZINC-DEPENDENT ENDOPOLYPHOSPHATASE"/>
    <property type="match status" value="1"/>
</dbReference>
<dbReference type="PRINTS" id="PR00114">
    <property type="entry name" value="STPHPHTASE"/>
</dbReference>
<dbReference type="OrthoDB" id="9808081at2"/>
<dbReference type="GO" id="GO:0008803">
    <property type="term" value="F:bis(5'-nucleosyl)-tetraphosphatase (symmetrical) activity"/>
    <property type="evidence" value="ECO:0007669"/>
    <property type="project" value="TreeGrafter"/>
</dbReference>
<dbReference type="Pfam" id="PF00149">
    <property type="entry name" value="Metallophos"/>
    <property type="match status" value="1"/>
</dbReference>
<dbReference type="SUPFAM" id="SSF56300">
    <property type="entry name" value="Metallo-dependent phosphatases"/>
    <property type="match status" value="1"/>
</dbReference>
<accession>A0A2M9R4K8</accession>
<dbReference type="InterPro" id="IPR004843">
    <property type="entry name" value="Calcineurin-like_PHP"/>
</dbReference>
<name>A0A2M9R4K8_9FLAO</name>
<dbReference type="GO" id="GO:0005737">
    <property type="term" value="C:cytoplasm"/>
    <property type="evidence" value="ECO:0007669"/>
    <property type="project" value="TreeGrafter"/>
</dbReference>
<dbReference type="PANTHER" id="PTHR42850">
    <property type="entry name" value="METALLOPHOSPHOESTERASE"/>
    <property type="match status" value="1"/>
</dbReference>
<dbReference type="AlphaFoldDB" id="A0A2M9R4K8"/>